<gene>
    <name evidence="4" type="ORF">EXZ61_08805</name>
</gene>
<proteinExistence type="predicted"/>
<evidence type="ECO:0000313" key="4">
    <source>
        <dbReference type="EMBL" id="QDL54255.1"/>
    </source>
</evidence>
<dbReference type="GO" id="GO:0000160">
    <property type="term" value="P:phosphorelay signal transduction system"/>
    <property type="evidence" value="ECO:0007669"/>
    <property type="project" value="InterPro"/>
</dbReference>
<dbReference type="AlphaFoldDB" id="A0A515ENN3"/>
<evidence type="ECO:0000259" key="3">
    <source>
        <dbReference type="PROSITE" id="PS50110"/>
    </source>
</evidence>
<protein>
    <submittedName>
        <fullName evidence="4">Response regulator</fullName>
    </submittedName>
</protein>
<dbReference type="SMART" id="SM00448">
    <property type="entry name" value="REC"/>
    <property type="match status" value="1"/>
</dbReference>
<dbReference type="InterPro" id="IPR001789">
    <property type="entry name" value="Sig_transdc_resp-reg_receiver"/>
</dbReference>
<dbReference type="Pfam" id="PF00072">
    <property type="entry name" value="Response_reg"/>
    <property type="match status" value="1"/>
</dbReference>
<dbReference type="RefSeq" id="WP_142811003.1">
    <property type="nucleotide sequence ID" value="NZ_CP036282.1"/>
</dbReference>
<dbReference type="PANTHER" id="PTHR44591:SF3">
    <property type="entry name" value="RESPONSE REGULATORY DOMAIN-CONTAINING PROTEIN"/>
    <property type="match status" value="1"/>
</dbReference>
<keyword evidence="5" id="KW-1185">Reference proteome</keyword>
<dbReference type="PANTHER" id="PTHR44591">
    <property type="entry name" value="STRESS RESPONSE REGULATOR PROTEIN 1"/>
    <property type="match status" value="1"/>
</dbReference>
<dbReference type="KEGG" id="rhg:EXZ61_08805"/>
<sequence length="144" mass="15092">MNTLNAKPVGDLPKTREALRVLVVDDDPFQLEVIAEALKGLGILDIVAAASGEQALSALSKAKANAPFHLMLSDLHMPGMDGFEFMAAVAKGGFAGALIIVSGQASDVMHSASLVAQLRRFTLLGTLSKPVDKTALLQLINKLA</sequence>
<organism evidence="4 5">
    <name type="scientific">Rhodoferax aquaticus</name>
    <dbReference type="NCBI Taxonomy" id="2527691"/>
    <lineage>
        <taxon>Bacteria</taxon>
        <taxon>Pseudomonadati</taxon>
        <taxon>Pseudomonadota</taxon>
        <taxon>Betaproteobacteria</taxon>
        <taxon>Burkholderiales</taxon>
        <taxon>Comamonadaceae</taxon>
        <taxon>Rhodoferax</taxon>
    </lineage>
</organism>
<evidence type="ECO:0000313" key="5">
    <source>
        <dbReference type="Proteomes" id="UP000317365"/>
    </source>
</evidence>
<dbReference type="InterPro" id="IPR011006">
    <property type="entry name" value="CheY-like_superfamily"/>
</dbReference>
<keyword evidence="1 2" id="KW-0597">Phosphoprotein</keyword>
<feature type="modified residue" description="4-aspartylphosphate" evidence="2">
    <location>
        <position position="74"/>
    </location>
</feature>
<feature type="domain" description="Response regulatory" evidence="3">
    <location>
        <begin position="20"/>
        <end position="144"/>
    </location>
</feature>
<name>A0A515ENN3_9BURK</name>
<dbReference type="SUPFAM" id="SSF52172">
    <property type="entry name" value="CheY-like"/>
    <property type="match status" value="1"/>
</dbReference>
<reference evidence="5" key="2">
    <citation type="journal article" date="2020" name="Int. J. Syst. Evol. Microbiol.">
        <title>Genomic insights into a novel species Rhodoferax aquaticus sp. nov., isolated from freshwater.</title>
        <authorList>
            <person name="Li T."/>
            <person name="Zhuo Y."/>
            <person name="Jin C.Z."/>
            <person name="Wu X."/>
            <person name="Ko S.R."/>
            <person name="Jin F.J."/>
            <person name="Ahn C.Y."/>
            <person name="Oh H.M."/>
            <person name="Lee H.G."/>
            <person name="Jin L."/>
        </authorList>
    </citation>
    <scope>NUCLEOTIDE SEQUENCE [LARGE SCALE GENOMIC DNA]</scope>
    <source>
        <strain evidence="5">Gr-4</strain>
    </source>
</reference>
<dbReference type="InterPro" id="IPR050595">
    <property type="entry name" value="Bact_response_regulator"/>
</dbReference>
<accession>A0A515ENN3</accession>
<reference evidence="5" key="1">
    <citation type="submission" date="2019-02" db="EMBL/GenBank/DDBJ databases">
        <title>Complete genome sequence of Rhodoferax sp. Gr-4.</title>
        <authorList>
            <person name="Jin L."/>
        </authorList>
    </citation>
    <scope>NUCLEOTIDE SEQUENCE [LARGE SCALE GENOMIC DNA]</scope>
    <source>
        <strain evidence="5">Gr-4</strain>
    </source>
</reference>
<evidence type="ECO:0000256" key="1">
    <source>
        <dbReference type="ARBA" id="ARBA00022553"/>
    </source>
</evidence>
<dbReference type="EMBL" id="CP036282">
    <property type="protein sequence ID" value="QDL54255.1"/>
    <property type="molecule type" value="Genomic_DNA"/>
</dbReference>
<evidence type="ECO:0000256" key="2">
    <source>
        <dbReference type="PROSITE-ProRule" id="PRU00169"/>
    </source>
</evidence>
<dbReference type="Gene3D" id="3.40.50.2300">
    <property type="match status" value="1"/>
</dbReference>
<dbReference type="Proteomes" id="UP000317365">
    <property type="component" value="Chromosome"/>
</dbReference>
<dbReference type="PROSITE" id="PS50110">
    <property type="entry name" value="RESPONSE_REGULATORY"/>
    <property type="match status" value="1"/>
</dbReference>